<evidence type="ECO:0000313" key="2">
    <source>
        <dbReference type="Proteomes" id="UP000183174"/>
    </source>
</evidence>
<protein>
    <submittedName>
        <fullName evidence="1">Uncharacterized protein</fullName>
    </submittedName>
</protein>
<dbReference type="EMBL" id="FMAE01000004">
    <property type="protein sequence ID" value="SCB28449.1"/>
    <property type="molecule type" value="Genomic_DNA"/>
</dbReference>
<accession>A0A1C3VL46</accession>
<dbReference type="AlphaFoldDB" id="A0A1C3VL46"/>
<dbReference type="RefSeq" id="WP_074447859.1">
    <property type="nucleotide sequence ID" value="NZ_FMAE01000004.1"/>
</dbReference>
<sequence>MTKPPKKPSVQLLIDDATLRAIGHVAAQWAVLEIEFDILLGRLLRHPDAKKIVPKVMPQSFDRRAKLFRECAKLLLHDQPALRKQLIAIIDDATSARKKRDDVIHGQWHLGRKKGKVGTAVTVVKQRPQFKAQLHHMSAAQVENVAAIISEVTLTLIWWAQMNVG</sequence>
<dbReference type="Proteomes" id="UP000183174">
    <property type="component" value="Unassembled WGS sequence"/>
</dbReference>
<organism evidence="1 2">
    <name type="scientific">Bradyrhizobium yuanmingense</name>
    <dbReference type="NCBI Taxonomy" id="108015"/>
    <lineage>
        <taxon>Bacteria</taxon>
        <taxon>Pseudomonadati</taxon>
        <taxon>Pseudomonadota</taxon>
        <taxon>Alphaproteobacteria</taxon>
        <taxon>Hyphomicrobiales</taxon>
        <taxon>Nitrobacteraceae</taxon>
        <taxon>Bradyrhizobium</taxon>
    </lineage>
</organism>
<name>A0A1C3VL46_9BRAD</name>
<proteinExistence type="predicted"/>
<gene>
    <name evidence="1" type="ORF">GA0061099_1004157</name>
</gene>
<evidence type="ECO:0000313" key="1">
    <source>
        <dbReference type="EMBL" id="SCB28449.1"/>
    </source>
</evidence>
<reference evidence="1 2" key="1">
    <citation type="submission" date="2016-08" db="EMBL/GenBank/DDBJ databases">
        <authorList>
            <person name="Seilhamer J.J."/>
        </authorList>
    </citation>
    <scope>NUCLEOTIDE SEQUENCE [LARGE SCALE GENOMIC DNA]</scope>
    <source>
        <strain evidence="1 2">CCBAU 10071</strain>
    </source>
</reference>